<dbReference type="SUPFAM" id="SSF103473">
    <property type="entry name" value="MFS general substrate transporter"/>
    <property type="match status" value="1"/>
</dbReference>
<gene>
    <name evidence="6" type="ORF">ACFO3E_16905</name>
</gene>
<feature type="domain" description="Major facilitator superfamily (MFS) profile" evidence="5">
    <location>
        <begin position="18"/>
        <end position="409"/>
    </location>
</feature>
<feature type="transmembrane region" description="Helical" evidence="4">
    <location>
        <begin position="383"/>
        <end position="404"/>
    </location>
</feature>
<dbReference type="PANTHER" id="PTHR11360:SF290">
    <property type="entry name" value="MONOCARBOXYLATE MFS PERMEASE"/>
    <property type="match status" value="1"/>
</dbReference>
<dbReference type="Gene3D" id="1.20.1250.20">
    <property type="entry name" value="MFS general substrate transporter like domains"/>
    <property type="match status" value="2"/>
</dbReference>
<dbReference type="RefSeq" id="WP_380806544.1">
    <property type="nucleotide sequence ID" value="NZ_JBHSFZ010000058.1"/>
</dbReference>
<feature type="transmembrane region" description="Helical" evidence="4">
    <location>
        <begin position="145"/>
        <end position="167"/>
    </location>
</feature>
<evidence type="ECO:0000259" key="5">
    <source>
        <dbReference type="PROSITE" id="PS50850"/>
    </source>
</evidence>
<feature type="transmembrane region" description="Helical" evidence="4">
    <location>
        <begin position="173"/>
        <end position="195"/>
    </location>
</feature>
<dbReference type="InterPro" id="IPR050327">
    <property type="entry name" value="Proton-linked_MCT"/>
</dbReference>
<feature type="transmembrane region" description="Helical" evidence="4">
    <location>
        <begin position="294"/>
        <end position="313"/>
    </location>
</feature>
<feature type="transmembrane region" description="Helical" evidence="4">
    <location>
        <begin position="85"/>
        <end position="107"/>
    </location>
</feature>
<organism evidence="6 7">
    <name type="scientific">Sphingobium tyrosinilyticum</name>
    <dbReference type="NCBI Taxonomy" id="2715436"/>
    <lineage>
        <taxon>Bacteria</taxon>
        <taxon>Pseudomonadati</taxon>
        <taxon>Pseudomonadota</taxon>
        <taxon>Alphaproteobacteria</taxon>
        <taxon>Sphingomonadales</taxon>
        <taxon>Sphingomonadaceae</taxon>
        <taxon>Sphingobium</taxon>
    </lineage>
</organism>
<dbReference type="PANTHER" id="PTHR11360">
    <property type="entry name" value="MONOCARBOXYLATE TRANSPORTER"/>
    <property type="match status" value="1"/>
</dbReference>
<keyword evidence="7" id="KW-1185">Reference proteome</keyword>
<evidence type="ECO:0000313" key="7">
    <source>
        <dbReference type="Proteomes" id="UP001595957"/>
    </source>
</evidence>
<keyword evidence="1 4" id="KW-0812">Transmembrane</keyword>
<sequence>MSVKLEGSARKEWRSHWTIALAACAGMASSSSLNYATGLFIEPFQREFGWSRVEITTGPAIVAVICVVGAPFTGAAIDRLGARRIGIFGLFAITLLVSALGAVGPAIESWFAVWTMLGLASLFVLPNVWTAAVSGFFFAGRGLALGLTLCGSGITSIITPILTYWLIQRFGWRLAYPGLALSWAAIALPLLMLFLTSAKDVQRVASTAPDVRPDAIHAAPRKEELLSWRFLQLALAGFLFALVVPPLVISVVPVLTSNGLTRAQAAGTASLLGFSAIGGRLAIGYLLDRVDGRLLAGSIVSLPMATCALLLGMPGSITAATIAVLLLGLALGAEYDIVAYLTSRYFTLGNFGLLFGALAGVIAFAGSGGPLLLSAIYDHYHSYAPALWIAMPLCPIAALLFILLGPYPSRVPRPAVA</sequence>
<evidence type="ECO:0000256" key="3">
    <source>
        <dbReference type="ARBA" id="ARBA00023136"/>
    </source>
</evidence>
<feature type="transmembrane region" description="Helical" evidence="4">
    <location>
        <begin position="353"/>
        <end position="377"/>
    </location>
</feature>
<feature type="transmembrane region" description="Helical" evidence="4">
    <location>
        <begin position="319"/>
        <end position="341"/>
    </location>
</feature>
<dbReference type="EMBL" id="JBHSFZ010000058">
    <property type="protein sequence ID" value="MFC4595843.1"/>
    <property type="molecule type" value="Genomic_DNA"/>
</dbReference>
<reference evidence="7" key="1">
    <citation type="journal article" date="2019" name="Int. J. Syst. Evol. Microbiol.">
        <title>The Global Catalogue of Microorganisms (GCM) 10K type strain sequencing project: providing services to taxonomists for standard genome sequencing and annotation.</title>
        <authorList>
            <consortium name="The Broad Institute Genomics Platform"/>
            <consortium name="The Broad Institute Genome Sequencing Center for Infectious Disease"/>
            <person name="Wu L."/>
            <person name="Ma J."/>
        </authorList>
    </citation>
    <scope>NUCLEOTIDE SEQUENCE [LARGE SCALE GENOMIC DNA]</scope>
    <source>
        <strain evidence="7">NBRC 103632</strain>
    </source>
</reference>
<dbReference type="InterPro" id="IPR036259">
    <property type="entry name" value="MFS_trans_sf"/>
</dbReference>
<dbReference type="Proteomes" id="UP001595957">
    <property type="component" value="Unassembled WGS sequence"/>
</dbReference>
<evidence type="ECO:0000256" key="4">
    <source>
        <dbReference type="SAM" id="Phobius"/>
    </source>
</evidence>
<feature type="transmembrane region" description="Helical" evidence="4">
    <location>
        <begin position="60"/>
        <end position="78"/>
    </location>
</feature>
<keyword evidence="3 4" id="KW-0472">Membrane</keyword>
<dbReference type="PROSITE" id="PS50850">
    <property type="entry name" value="MFS"/>
    <property type="match status" value="1"/>
</dbReference>
<comment type="caution">
    <text evidence="6">The sequence shown here is derived from an EMBL/GenBank/DDBJ whole genome shotgun (WGS) entry which is preliminary data.</text>
</comment>
<accession>A0ABV9F3U5</accession>
<keyword evidence="2 4" id="KW-1133">Transmembrane helix</keyword>
<feature type="transmembrane region" description="Helical" evidence="4">
    <location>
        <begin position="230"/>
        <end position="255"/>
    </location>
</feature>
<dbReference type="InterPro" id="IPR011701">
    <property type="entry name" value="MFS"/>
</dbReference>
<feature type="transmembrane region" description="Helical" evidence="4">
    <location>
        <begin position="267"/>
        <end position="287"/>
    </location>
</feature>
<evidence type="ECO:0000256" key="1">
    <source>
        <dbReference type="ARBA" id="ARBA00022692"/>
    </source>
</evidence>
<dbReference type="InterPro" id="IPR020846">
    <property type="entry name" value="MFS_dom"/>
</dbReference>
<evidence type="ECO:0000313" key="6">
    <source>
        <dbReference type="EMBL" id="MFC4595843.1"/>
    </source>
</evidence>
<feature type="transmembrane region" description="Helical" evidence="4">
    <location>
        <begin position="113"/>
        <end position="138"/>
    </location>
</feature>
<name>A0ABV9F3U5_9SPHN</name>
<protein>
    <submittedName>
        <fullName evidence="6">MFS transporter</fullName>
    </submittedName>
</protein>
<proteinExistence type="predicted"/>
<evidence type="ECO:0000256" key="2">
    <source>
        <dbReference type="ARBA" id="ARBA00022989"/>
    </source>
</evidence>
<dbReference type="Pfam" id="PF07690">
    <property type="entry name" value="MFS_1"/>
    <property type="match status" value="1"/>
</dbReference>